<dbReference type="InterPro" id="IPR029052">
    <property type="entry name" value="Metallo-depent_PP-like"/>
</dbReference>
<dbReference type="GO" id="GO:0046872">
    <property type="term" value="F:metal ion binding"/>
    <property type="evidence" value="ECO:0007669"/>
    <property type="project" value="UniProtKB-KW"/>
</dbReference>
<reference evidence="6" key="1">
    <citation type="journal article" date="2015" name="ISME J.">
        <title>Draft Genome Sequence of Streptomyces incarnatus NRRL8089, which Produces the Nucleoside Antibiotic Sinefungin.</title>
        <authorList>
            <person name="Oshima K."/>
            <person name="Hattori M."/>
            <person name="Shimizu H."/>
            <person name="Fukuda K."/>
            <person name="Nemoto M."/>
            <person name="Inagaki K."/>
            <person name="Tamura T."/>
        </authorList>
    </citation>
    <scope>NUCLEOTIDE SEQUENCE</scope>
    <source>
        <strain evidence="6">FACHB-1277</strain>
    </source>
</reference>
<evidence type="ECO:0000313" key="7">
    <source>
        <dbReference type="Proteomes" id="UP000631421"/>
    </source>
</evidence>
<name>A0A926UV63_9CYAN</name>
<accession>A0A926UV63</accession>
<dbReference type="PANTHER" id="PTHR42988:SF2">
    <property type="entry name" value="CYCLIC NUCLEOTIDE PHOSPHODIESTERASE CBUA0032-RELATED"/>
    <property type="match status" value="1"/>
</dbReference>
<organism evidence="6 7">
    <name type="scientific">Pseudanabaena cinerea FACHB-1277</name>
    <dbReference type="NCBI Taxonomy" id="2949581"/>
    <lineage>
        <taxon>Bacteria</taxon>
        <taxon>Bacillati</taxon>
        <taxon>Cyanobacteriota</taxon>
        <taxon>Cyanophyceae</taxon>
        <taxon>Pseudanabaenales</taxon>
        <taxon>Pseudanabaenaceae</taxon>
        <taxon>Pseudanabaena</taxon>
        <taxon>Pseudanabaena cinerea</taxon>
    </lineage>
</organism>
<keyword evidence="1" id="KW-0479">Metal-binding</keyword>
<keyword evidence="2" id="KW-0378">Hydrolase</keyword>
<dbReference type="SUPFAM" id="SSF56300">
    <property type="entry name" value="Metallo-dependent phosphatases"/>
    <property type="match status" value="1"/>
</dbReference>
<comment type="similarity">
    <text evidence="4">Belongs to the cyclic nucleotide phosphodiesterase class-III family.</text>
</comment>
<dbReference type="RefSeq" id="WP_190352219.1">
    <property type="nucleotide sequence ID" value="NZ_JACJPY010000067.1"/>
</dbReference>
<comment type="caution">
    <text evidence="6">The sequence shown here is derived from an EMBL/GenBank/DDBJ whole genome shotgun (WGS) entry which is preliminary data.</text>
</comment>
<sequence>MAFKFKPFKFKFAIASDLHIALPHTIWHHPARFHLVEYSISAFESVLAHLANLDIDFLLLPGDLTQHGEAENHQWLADRLAHLPYPVYVIAGNHDVPKIETFDQFTPHYTKFGFPQGITAPRKLYYEQEILPHVRLIGLNSNQFDEAEQQIGWIDQEQLDWLHIVLERSEDYALNLVTIHHNVLEHMHEQSTNALGKRYMLGNNHQLCEILHRANIKLVFTGHLHVQDIAYSDRYDLYDITTGSLVSYPHPYRVLTYCSDQAGDRLEIESFRVKSIPEQPDFLHFSREWMGDRSHPFVLRLLTHAPLNLPTEVAETLTPELRYFWANIADGDAQFHFPQFPPAVKEYFEAFSDVLPLDNHTTIHL</sequence>
<gene>
    <name evidence="6" type="ORF">H6F44_16975</name>
</gene>
<evidence type="ECO:0000256" key="4">
    <source>
        <dbReference type="ARBA" id="ARBA00025742"/>
    </source>
</evidence>
<evidence type="ECO:0000256" key="3">
    <source>
        <dbReference type="ARBA" id="ARBA00023004"/>
    </source>
</evidence>
<evidence type="ECO:0000256" key="1">
    <source>
        <dbReference type="ARBA" id="ARBA00022723"/>
    </source>
</evidence>
<evidence type="ECO:0000259" key="5">
    <source>
        <dbReference type="Pfam" id="PF00149"/>
    </source>
</evidence>
<proteinExistence type="inferred from homology"/>
<dbReference type="PANTHER" id="PTHR42988">
    <property type="entry name" value="PHOSPHOHYDROLASE"/>
    <property type="match status" value="1"/>
</dbReference>
<dbReference type="GO" id="GO:0016787">
    <property type="term" value="F:hydrolase activity"/>
    <property type="evidence" value="ECO:0007669"/>
    <property type="project" value="UniProtKB-KW"/>
</dbReference>
<dbReference type="InterPro" id="IPR004843">
    <property type="entry name" value="Calcineurin-like_PHP"/>
</dbReference>
<dbReference type="Proteomes" id="UP000631421">
    <property type="component" value="Unassembled WGS sequence"/>
</dbReference>
<evidence type="ECO:0000256" key="2">
    <source>
        <dbReference type="ARBA" id="ARBA00022801"/>
    </source>
</evidence>
<dbReference type="Pfam" id="PF00149">
    <property type="entry name" value="Metallophos"/>
    <property type="match status" value="1"/>
</dbReference>
<dbReference type="InterPro" id="IPR050884">
    <property type="entry name" value="CNP_phosphodiesterase-III"/>
</dbReference>
<evidence type="ECO:0000313" key="6">
    <source>
        <dbReference type="EMBL" id="MBD2151802.1"/>
    </source>
</evidence>
<dbReference type="EMBL" id="JACJPY010000067">
    <property type="protein sequence ID" value="MBD2151802.1"/>
    <property type="molecule type" value="Genomic_DNA"/>
</dbReference>
<dbReference type="AlphaFoldDB" id="A0A926UV63"/>
<feature type="domain" description="Calcineurin-like phosphoesterase" evidence="5">
    <location>
        <begin position="10"/>
        <end position="226"/>
    </location>
</feature>
<keyword evidence="7" id="KW-1185">Reference proteome</keyword>
<protein>
    <submittedName>
        <fullName evidence="6">Metallophosphoesterase</fullName>
    </submittedName>
</protein>
<reference evidence="6" key="2">
    <citation type="submission" date="2020-08" db="EMBL/GenBank/DDBJ databases">
        <authorList>
            <person name="Chen M."/>
            <person name="Teng W."/>
            <person name="Zhao L."/>
            <person name="Hu C."/>
            <person name="Zhou Y."/>
            <person name="Han B."/>
            <person name="Song L."/>
            <person name="Shu W."/>
        </authorList>
    </citation>
    <scope>NUCLEOTIDE SEQUENCE</scope>
    <source>
        <strain evidence="6">FACHB-1277</strain>
    </source>
</reference>
<dbReference type="Gene3D" id="3.60.21.10">
    <property type="match status" value="1"/>
</dbReference>
<keyword evidence="3" id="KW-0408">Iron</keyword>